<reference evidence="2 3" key="1">
    <citation type="submission" date="2017-12" db="EMBL/GenBank/DDBJ databases">
        <title>Gene loss provides genomic basis for host adaptation in cereal stripe rust fungi.</title>
        <authorList>
            <person name="Xia C."/>
        </authorList>
    </citation>
    <scope>NUCLEOTIDE SEQUENCE [LARGE SCALE GENOMIC DNA]</scope>
    <source>
        <strain evidence="2 3">93TX-2</strain>
    </source>
</reference>
<feature type="non-terminal residue" evidence="2">
    <location>
        <position position="216"/>
    </location>
</feature>
<protein>
    <submittedName>
        <fullName evidence="2">Uncharacterized protein</fullName>
    </submittedName>
</protein>
<evidence type="ECO:0000256" key="1">
    <source>
        <dbReference type="SAM" id="MobiDB-lite"/>
    </source>
</evidence>
<dbReference type="AlphaFoldDB" id="A0A2S4UEY6"/>
<feature type="region of interest" description="Disordered" evidence="1">
    <location>
        <begin position="1"/>
        <end position="98"/>
    </location>
</feature>
<reference evidence="3" key="2">
    <citation type="journal article" date="2018" name="BMC Genomics">
        <title>Genomic insights into host adaptation between the wheat stripe rust pathogen (Puccinia striiformis f. sp. tritici) and the barley stripe rust pathogen (Puccinia striiformis f. sp. hordei).</title>
        <authorList>
            <person name="Xia C."/>
            <person name="Wang M."/>
            <person name="Yin C."/>
            <person name="Cornejo O.E."/>
            <person name="Hulbert S.H."/>
            <person name="Chen X."/>
        </authorList>
    </citation>
    <scope>NUCLEOTIDE SEQUENCE [LARGE SCALE GENOMIC DNA]</scope>
    <source>
        <strain evidence="3">93TX-2</strain>
    </source>
</reference>
<evidence type="ECO:0000313" key="2">
    <source>
        <dbReference type="EMBL" id="POV95829.1"/>
    </source>
</evidence>
<keyword evidence="3" id="KW-1185">Reference proteome</keyword>
<dbReference type="VEuPathDB" id="FungiDB:PSTT_13486"/>
<dbReference type="EMBL" id="PKSM01000397">
    <property type="protein sequence ID" value="POV95829.1"/>
    <property type="molecule type" value="Genomic_DNA"/>
</dbReference>
<gene>
    <name evidence="2" type="ORF">PSHT_15479</name>
</gene>
<comment type="caution">
    <text evidence="2">The sequence shown here is derived from an EMBL/GenBank/DDBJ whole genome shotgun (WGS) entry which is preliminary data.</text>
</comment>
<dbReference type="Proteomes" id="UP000238274">
    <property type="component" value="Unassembled WGS sequence"/>
</dbReference>
<evidence type="ECO:0000313" key="3">
    <source>
        <dbReference type="Proteomes" id="UP000238274"/>
    </source>
</evidence>
<name>A0A2S4UEY6_9BASI</name>
<feature type="non-terminal residue" evidence="2">
    <location>
        <position position="1"/>
    </location>
</feature>
<feature type="compositionally biased region" description="Basic and acidic residues" evidence="1">
    <location>
        <begin position="87"/>
        <end position="96"/>
    </location>
</feature>
<feature type="compositionally biased region" description="Polar residues" evidence="1">
    <location>
        <begin position="52"/>
        <end position="61"/>
    </location>
</feature>
<accession>A0A2S4UEY6</accession>
<proteinExistence type="predicted"/>
<reference evidence="3" key="3">
    <citation type="journal article" date="2018" name="Mol. Plant Microbe Interact.">
        <title>Genome sequence resources for the wheat stripe rust pathogen (Puccinia striiformis f. sp. tritici) and the barley stripe rust pathogen (Puccinia striiformis f. sp. hordei).</title>
        <authorList>
            <person name="Xia C."/>
            <person name="Wang M."/>
            <person name="Yin C."/>
            <person name="Cornejo O.E."/>
            <person name="Hulbert S.H."/>
            <person name="Chen X."/>
        </authorList>
    </citation>
    <scope>NUCLEOTIDE SEQUENCE [LARGE SCALE GENOMIC DNA]</scope>
    <source>
        <strain evidence="3">93TX-2</strain>
    </source>
</reference>
<sequence length="216" mass="24335">SNAPSDQGHHHSPATPPLSWNAPSNQGHHSPTPTLPPATQQISKRLDFSPDETYSNHSSVSYVLEPTLSHPPSEDVHSEVGTSSHQFQEDTNKSDTRGISSNRLSIACESCHDLSCRMLHPNQGHHHSPATPPLSWNAPSNQGHHSPTLLFHPPRNKSLKDLRKERHMLYRDFPPMKPTPTIHQYHYVLSLLYPILQVRMYIPKLEQVSSIPRGYE</sequence>
<organism evidence="2 3">
    <name type="scientific">Puccinia striiformis</name>
    <dbReference type="NCBI Taxonomy" id="27350"/>
    <lineage>
        <taxon>Eukaryota</taxon>
        <taxon>Fungi</taxon>
        <taxon>Dikarya</taxon>
        <taxon>Basidiomycota</taxon>
        <taxon>Pucciniomycotina</taxon>
        <taxon>Pucciniomycetes</taxon>
        <taxon>Pucciniales</taxon>
        <taxon>Pucciniaceae</taxon>
        <taxon>Puccinia</taxon>
    </lineage>
</organism>
<dbReference type="VEuPathDB" id="FungiDB:PSHT_15479"/>
<feature type="compositionally biased region" description="Polar residues" evidence="1">
    <location>
        <begin position="21"/>
        <end position="43"/>
    </location>
</feature>
<dbReference type="VEuPathDB" id="FungiDB:PSTT_05616"/>